<accession>A0ABN8Q3J1</accession>
<keyword evidence="7 9" id="KW-1133">Transmembrane helix</keyword>
<evidence type="ECO:0000256" key="6">
    <source>
        <dbReference type="ARBA" id="ARBA00022840"/>
    </source>
</evidence>
<feature type="domain" description="ABC transmembrane type-1" evidence="10">
    <location>
        <begin position="235"/>
        <end position="356"/>
    </location>
</feature>
<keyword evidence="4 9" id="KW-0812">Transmembrane</keyword>
<evidence type="ECO:0000256" key="5">
    <source>
        <dbReference type="ARBA" id="ARBA00022741"/>
    </source>
</evidence>
<evidence type="ECO:0000256" key="8">
    <source>
        <dbReference type="ARBA" id="ARBA00023136"/>
    </source>
</evidence>
<organism evidence="11 12">
    <name type="scientific">Porites evermanni</name>
    <dbReference type="NCBI Taxonomy" id="104178"/>
    <lineage>
        <taxon>Eukaryota</taxon>
        <taxon>Metazoa</taxon>
        <taxon>Cnidaria</taxon>
        <taxon>Anthozoa</taxon>
        <taxon>Hexacorallia</taxon>
        <taxon>Scleractinia</taxon>
        <taxon>Fungiina</taxon>
        <taxon>Poritidae</taxon>
        <taxon>Porites</taxon>
    </lineage>
</organism>
<dbReference type="PROSITE" id="PS50929">
    <property type="entry name" value="ABC_TM1F"/>
    <property type="match status" value="1"/>
</dbReference>
<gene>
    <name evidence="11" type="ORF">PEVE_00002129</name>
</gene>
<evidence type="ECO:0000256" key="1">
    <source>
        <dbReference type="ARBA" id="ARBA00004141"/>
    </source>
</evidence>
<evidence type="ECO:0000256" key="3">
    <source>
        <dbReference type="ARBA" id="ARBA00022448"/>
    </source>
</evidence>
<feature type="transmembrane region" description="Helical" evidence="9">
    <location>
        <begin position="252"/>
        <end position="271"/>
    </location>
</feature>
<feature type="transmembrane region" description="Helical" evidence="9">
    <location>
        <begin position="135"/>
        <end position="155"/>
    </location>
</feature>
<dbReference type="PANTHER" id="PTHR24223">
    <property type="entry name" value="ATP-BINDING CASSETTE SUB-FAMILY C"/>
    <property type="match status" value="1"/>
</dbReference>
<evidence type="ECO:0000256" key="9">
    <source>
        <dbReference type="SAM" id="Phobius"/>
    </source>
</evidence>
<dbReference type="Gene3D" id="1.20.1560.10">
    <property type="entry name" value="ABC transporter type 1, transmembrane domain"/>
    <property type="match status" value="1"/>
</dbReference>
<comment type="subcellular location">
    <subcellularLocation>
        <location evidence="1">Membrane</location>
        <topology evidence="1">Multi-pass membrane protein</topology>
    </subcellularLocation>
</comment>
<comment type="caution">
    <text evidence="11">The sequence shown here is derived from an EMBL/GenBank/DDBJ whole genome shotgun (WGS) entry which is preliminary data.</text>
</comment>
<dbReference type="InterPro" id="IPR011527">
    <property type="entry name" value="ABC1_TM_dom"/>
</dbReference>
<keyword evidence="3" id="KW-0813">Transport</keyword>
<keyword evidence="12" id="KW-1185">Reference proteome</keyword>
<feature type="transmembrane region" description="Helical" evidence="9">
    <location>
        <begin position="98"/>
        <end position="123"/>
    </location>
</feature>
<evidence type="ECO:0000256" key="2">
    <source>
        <dbReference type="ARBA" id="ARBA00009726"/>
    </source>
</evidence>
<reference evidence="11 12" key="1">
    <citation type="submission" date="2022-05" db="EMBL/GenBank/DDBJ databases">
        <authorList>
            <consortium name="Genoscope - CEA"/>
            <person name="William W."/>
        </authorList>
    </citation>
    <scope>NUCLEOTIDE SEQUENCE [LARGE SCALE GENOMIC DNA]</scope>
</reference>
<evidence type="ECO:0000256" key="4">
    <source>
        <dbReference type="ARBA" id="ARBA00022692"/>
    </source>
</evidence>
<sequence>MSSTKERVMEDASNKNPRQTAGFISLLTFSWLSDILKLGSKHPLEEKHLFPLERSFQAKDLVDFLEKEWSAEVRWSQQTRTKPRLWRAMLKIIPYREYIILALLRIFYSLSMNLLPLMVWLFLKSISSGSSEISYASSLPFVVCISVTSVARNIFATHGLFKGEMCSVRFKVAVVGLVYKKIVVTSFQRAVIRHGMISNILRTQTRYFRSSLLSTRKILSVNRCVLEDSVSENTINLVSNDAQVIEKLGHHAFNASFAILDVILALILLWYLVAWQALIGVFFFVLVIVYDTLAAHKSGTIRAKAATQTDRRLEVIKEIVSGIRLVKMYAWEGNFRKLVAQLRRKEMSLIRVRGFFYLHYLRPVLH</sequence>
<feature type="transmembrane region" description="Helical" evidence="9">
    <location>
        <begin position="277"/>
        <end position="295"/>
    </location>
</feature>
<keyword evidence="5" id="KW-0547">Nucleotide-binding</keyword>
<keyword evidence="6" id="KW-0067">ATP-binding</keyword>
<dbReference type="SUPFAM" id="SSF90123">
    <property type="entry name" value="ABC transporter transmembrane region"/>
    <property type="match status" value="1"/>
</dbReference>
<evidence type="ECO:0000313" key="12">
    <source>
        <dbReference type="Proteomes" id="UP001159427"/>
    </source>
</evidence>
<proteinExistence type="inferred from homology"/>
<name>A0ABN8Q3J1_9CNID</name>
<evidence type="ECO:0000256" key="7">
    <source>
        <dbReference type="ARBA" id="ARBA00022989"/>
    </source>
</evidence>
<dbReference type="InterPro" id="IPR050173">
    <property type="entry name" value="ABC_transporter_C-like"/>
</dbReference>
<keyword evidence="8 9" id="KW-0472">Membrane</keyword>
<evidence type="ECO:0000313" key="11">
    <source>
        <dbReference type="EMBL" id="CAH3156329.1"/>
    </source>
</evidence>
<dbReference type="Proteomes" id="UP001159427">
    <property type="component" value="Unassembled WGS sequence"/>
</dbReference>
<dbReference type="InterPro" id="IPR036640">
    <property type="entry name" value="ABC1_TM_sf"/>
</dbReference>
<protein>
    <recommendedName>
        <fullName evidence="10">ABC transmembrane type-1 domain-containing protein</fullName>
    </recommendedName>
</protein>
<comment type="similarity">
    <text evidence="2">Belongs to the ABC transporter superfamily. ABCC family. Conjugate transporter (TC 3.A.1.208) subfamily.</text>
</comment>
<dbReference type="EMBL" id="CALNXI010001119">
    <property type="protein sequence ID" value="CAH3156329.1"/>
    <property type="molecule type" value="Genomic_DNA"/>
</dbReference>
<dbReference type="PANTHER" id="PTHR24223:SF456">
    <property type="entry name" value="MULTIDRUG RESISTANCE-ASSOCIATED PROTEIN LETHAL(2)03659"/>
    <property type="match status" value="1"/>
</dbReference>
<dbReference type="Pfam" id="PF00664">
    <property type="entry name" value="ABC_membrane"/>
    <property type="match status" value="1"/>
</dbReference>
<evidence type="ECO:0000259" key="10">
    <source>
        <dbReference type="PROSITE" id="PS50929"/>
    </source>
</evidence>